<proteinExistence type="predicted"/>
<evidence type="ECO:0000313" key="1">
    <source>
        <dbReference type="EMBL" id="CAB4133037.1"/>
    </source>
</evidence>
<reference evidence="1" key="1">
    <citation type="submission" date="2020-04" db="EMBL/GenBank/DDBJ databases">
        <authorList>
            <person name="Chiriac C."/>
            <person name="Salcher M."/>
            <person name="Ghai R."/>
            <person name="Kavagutti S V."/>
        </authorList>
    </citation>
    <scope>NUCLEOTIDE SEQUENCE</scope>
</reference>
<dbReference type="EMBL" id="LR796273">
    <property type="protein sequence ID" value="CAB4133037.1"/>
    <property type="molecule type" value="Genomic_DNA"/>
</dbReference>
<gene>
    <name evidence="1" type="ORF">UFOVP252_40</name>
</gene>
<accession>A0A6J5LIX6</accession>
<sequence length="71" mass="8081">MSKFFFRTTIGSGDEPVICTLEYEYDESGVYNTELTQVEFMGVDVVGCLTEEVQSELEMEGIKQLEEPEDD</sequence>
<name>A0A6J5LIX6_9CAUD</name>
<organism evidence="1">
    <name type="scientific">uncultured Caudovirales phage</name>
    <dbReference type="NCBI Taxonomy" id="2100421"/>
    <lineage>
        <taxon>Viruses</taxon>
        <taxon>Duplodnaviria</taxon>
        <taxon>Heunggongvirae</taxon>
        <taxon>Uroviricota</taxon>
        <taxon>Caudoviricetes</taxon>
        <taxon>Peduoviridae</taxon>
        <taxon>Maltschvirus</taxon>
        <taxon>Maltschvirus maltsch</taxon>
    </lineage>
</organism>
<protein>
    <submittedName>
        <fullName evidence="1">Uncharacterized protein</fullName>
    </submittedName>
</protein>